<dbReference type="RefSeq" id="WP_277280944.1">
    <property type="nucleotide sequence ID" value="NZ_JAROCY010000056.1"/>
</dbReference>
<dbReference type="EMBL" id="JAROCY010000056">
    <property type="protein sequence ID" value="MDF8335888.1"/>
    <property type="molecule type" value="Genomic_DNA"/>
</dbReference>
<name>A0ABT6CQD0_9SPHN</name>
<reference evidence="1 2" key="1">
    <citation type="submission" date="2023-03" db="EMBL/GenBank/DDBJ databases">
        <title>Novosphingobium cyanobacteriorum sp. nov., isolated from a eutrophic reservoir during the Microcystis bloom period.</title>
        <authorList>
            <person name="Kang M."/>
            <person name="Le V."/>
            <person name="Ko S.-R."/>
            <person name="Lee S.-A."/>
            <person name="Ahn C.-Y."/>
        </authorList>
    </citation>
    <scope>NUCLEOTIDE SEQUENCE [LARGE SCALE GENOMIC DNA]</scope>
    <source>
        <strain evidence="1 2">HBC54</strain>
    </source>
</reference>
<comment type="caution">
    <text evidence="1">The sequence shown here is derived from an EMBL/GenBank/DDBJ whole genome shotgun (WGS) entry which is preliminary data.</text>
</comment>
<dbReference type="Proteomes" id="UP001222770">
    <property type="component" value="Unassembled WGS sequence"/>
</dbReference>
<keyword evidence="2" id="KW-1185">Reference proteome</keyword>
<evidence type="ECO:0000313" key="2">
    <source>
        <dbReference type="Proteomes" id="UP001222770"/>
    </source>
</evidence>
<gene>
    <name evidence="1" type="ORF">POM99_22030</name>
</gene>
<organism evidence="1 2">
    <name type="scientific">Novosphingobium cyanobacteriorum</name>
    <dbReference type="NCBI Taxonomy" id="3024215"/>
    <lineage>
        <taxon>Bacteria</taxon>
        <taxon>Pseudomonadati</taxon>
        <taxon>Pseudomonadota</taxon>
        <taxon>Alphaproteobacteria</taxon>
        <taxon>Sphingomonadales</taxon>
        <taxon>Sphingomonadaceae</taxon>
        <taxon>Novosphingobium</taxon>
    </lineage>
</organism>
<sequence>EQLSCRHPAQAGVVISAMLHSHTVANTNDGGDGIRLFVPVKPMTFLGHQVVRLGGWQADPSGGAMAPFGRGPGTAPPNHISVTVMGSAEELRDKFARLGVSEAEYLPDHTQESWVDSRGEIIQPRRLVPGPQFEEGDNDLAMQPVNGAVTISCSANEMDFQRDIEARLGGN</sequence>
<evidence type="ECO:0000313" key="1">
    <source>
        <dbReference type="EMBL" id="MDF8335888.1"/>
    </source>
</evidence>
<proteinExistence type="predicted"/>
<accession>A0ABT6CQD0</accession>
<feature type="non-terminal residue" evidence="1">
    <location>
        <position position="1"/>
    </location>
</feature>
<protein>
    <submittedName>
        <fullName evidence="1">Uncharacterized protein</fullName>
    </submittedName>
</protein>